<dbReference type="PANTHER" id="PTHR14778">
    <property type="entry name" value="KINETOCHORE-ASSOCIATED PROTEIN DSN1 HOMOLOG"/>
    <property type="match status" value="1"/>
</dbReference>
<evidence type="ECO:0000313" key="3">
    <source>
        <dbReference type="EMBL" id="KAG9191039.1"/>
    </source>
</evidence>
<keyword evidence="4" id="KW-1185">Reference proteome</keyword>
<name>A0AAD4IAL5_9PLEO</name>
<evidence type="ECO:0000256" key="1">
    <source>
        <dbReference type="SAM" id="Coils"/>
    </source>
</evidence>
<gene>
    <name evidence="3" type="ORF">G6011_09127</name>
</gene>
<feature type="compositionally biased region" description="Low complexity" evidence="2">
    <location>
        <begin position="37"/>
        <end position="50"/>
    </location>
</feature>
<proteinExistence type="predicted"/>
<feature type="region of interest" description="Disordered" evidence="2">
    <location>
        <begin position="1"/>
        <end position="272"/>
    </location>
</feature>
<accession>A0AAD4IAL5</accession>
<keyword evidence="1" id="KW-0175">Coiled coil</keyword>
<feature type="compositionally biased region" description="Basic and acidic residues" evidence="2">
    <location>
        <begin position="255"/>
        <end position="272"/>
    </location>
</feature>
<dbReference type="GO" id="GO:0007059">
    <property type="term" value="P:chromosome segregation"/>
    <property type="evidence" value="ECO:0007669"/>
    <property type="project" value="InterPro"/>
</dbReference>
<organism evidence="3 4">
    <name type="scientific">Alternaria panax</name>
    <dbReference type="NCBI Taxonomy" id="48097"/>
    <lineage>
        <taxon>Eukaryota</taxon>
        <taxon>Fungi</taxon>
        <taxon>Dikarya</taxon>
        <taxon>Ascomycota</taxon>
        <taxon>Pezizomycotina</taxon>
        <taxon>Dothideomycetes</taxon>
        <taxon>Pleosporomycetidae</taxon>
        <taxon>Pleosporales</taxon>
        <taxon>Pleosporineae</taxon>
        <taxon>Pleosporaceae</taxon>
        <taxon>Alternaria</taxon>
        <taxon>Alternaria sect. Panax</taxon>
    </lineage>
</organism>
<feature type="compositionally biased region" description="Basic and acidic residues" evidence="2">
    <location>
        <begin position="218"/>
        <end position="232"/>
    </location>
</feature>
<dbReference type="Proteomes" id="UP001199106">
    <property type="component" value="Unassembled WGS sequence"/>
</dbReference>
<dbReference type="Pfam" id="PF08202">
    <property type="entry name" value="MIS13"/>
    <property type="match status" value="1"/>
</dbReference>
<dbReference type="PANTHER" id="PTHR14778:SF2">
    <property type="entry name" value="KINETOCHORE-ASSOCIATED PROTEIN DSN1 HOMOLOG"/>
    <property type="match status" value="1"/>
</dbReference>
<sequence>MATNRPTTRRRSAKQAFDDDDAPAPKRAKAEVNGTSKKTTAAPKKTAKAAAYDEDDDGFQFSRRTSSRRTTKAQAAPVLAPEPIPEERPTKQARTVEAQSARPAARKKKQSIAAADPESSDSGRRRRSARISADSRQLEVRPKSTEPPPTKPRTKKAAPVEKERKKQVTPPPEVQPEPKSAYAGVQTPRHNEIQIAKKRDPNAQKIMLPFADTPVITRNKEMRKGGNKDGSRRSSTGLRGRRASSLIDSGQSNGESEHDAQTKPPDGMEKRLRWLMGTDKFAALPHSEVEVRDFYKYIEQSLPEPRRMKQLLTWCGSRALPAKPSGDVKNANAIMAARAIQQELIDDFASKPELSDWFSREETAPPPVVKKPNPQNEMNKAKLEELEEEVKRLEDEKAAWEAIASASKANPPPPAPSIPTAAPTLSDIDTSLLDPDQVAIISSLQISQPQTSPQPPSSAFTFTSPTALQSHLTSLANSLEPHIDLFADGVHKIEQYRATAERVADRVLGTATKRLEERDREAKERVGTEGIGVGDILRGLAGVLGEQ</sequence>
<feature type="coiled-coil region" evidence="1">
    <location>
        <begin position="376"/>
        <end position="410"/>
    </location>
</feature>
<reference evidence="3" key="1">
    <citation type="submission" date="2021-07" db="EMBL/GenBank/DDBJ databases">
        <title>Genome Resource of American Ginseng Black Spot Pathogen Alternaria panax.</title>
        <authorList>
            <person name="Qiu C."/>
            <person name="Wang W."/>
            <person name="Liu Z."/>
        </authorList>
    </citation>
    <scope>NUCLEOTIDE SEQUENCE</scope>
    <source>
        <strain evidence="3">BNCC115425</strain>
    </source>
</reference>
<dbReference type="GO" id="GO:0000444">
    <property type="term" value="C:MIS12/MIND type complex"/>
    <property type="evidence" value="ECO:0007669"/>
    <property type="project" value="InterPro"/>
</dbReference>
<dbReference type="InterPro" id="IPR013218">
    <property type="entry name" value="Dsn1/Mis13"/>
</dbReference>
<dbReference type="GO" id="GO:0051301">
    <property type="term" value="P:cell division"/>
    <property type="evidence" value="ECO:0007669"/>
    <property type="project" value="InterPro"/>
</dbReference>
<protein>
    <submittedName>
        <fullName evidence="3">Uncharacterized protein</fullName>
    </submittedName>
</protein>
<dbReference type="AlphaFoldDB" id="A0AAD4IAL5"/>
<feature type="compositionally biased region" description="Basic and acidic residues" evidence="2">
    <location>
        <begin position="189"/>
        <end position="202"/>
    </location>
</feature>
<dbReference type="EMBL" id="JAANER010000004">
    <property type="protein sequence ID" value="KAG9191039.1"/>
    <property type="molecule type" value="Genomic_DNA"/>
</dbReference>
<comment type="caution">
    <text evidence="3">The sequence shown here is derived from an EMBL/GenBank/DDBJ whole genome shotgun (WGS) entry which is preliminary data.</text>
</comment>
<evidence type="ECO:0000313" key="4">
    <source>
        <dbReference type="Proteomes" id="UP001199106"/>
    </source>
</evidence>
<evidence type="ECO:0000256" key="2">
    <source>
        <dbReference type="SAM" id="MobiDB-lite"/>
    </source>
</evidence>